<evidence type="ECO:0000259" key="13">
    <source>
        <dbReference type="PROSITE" id="PS50835"/>
    </source>
</evidence>
<comment type="similarity">
    <text evidence="10">Belongs to the MHC class I family.</text>
</comment>
<evidence type="ECO:0000256" key="12">
    <source>
        <dbReference type="SAM" id="SignalP"/>
    </source>
</evidence>
<dbReference type="SUPFAM" id="SSF48726">
    <property type="entry name" value="Immunoglobulin"/>
    <property type="match status" value="1"/>
</dbReference>
<organism evidence="14 15">
    <name type="scientific">Naja naja</name>
    <name type="common">Indian cobra</name>
    <dbReference type="NCBI Taxonomy" id="35670"/>
    <lineage>
        <taxon>Eukaryota</taxon>
        <taxon>Metazoa</taxon>
        <taxon>Chordata</taxon>
        <taxon>Craniata</taxon>
        <taxon>Vertebrata</taxon>
        <taxon>Euteleostomi</taxon>
        <taxon>Lepidosauria</taxon>
        <taxon>Squamata</taxon>
        <taxon>Bifurcata</taxon>
        <taxon>Unidentata</taxon>
        <taxon>Episquamata</taxon>
        <taxon>Toxicofera</taxon>
        <taxon>Serpentes</taxon>
        <taxon>Colubroidea</taxon>
        <taxon>Elapidae</taxon>
        <taxon>Elapinae</taxon>
        <taxon>Naja</taxon>
    </lineage>
</organism>
<keyword evidence="7 11" id="KW-0472">Membrane</keyword>
<dbReference type="InterPro" id="IPR037055">
    <property type="entry name" value="MHC_I-like_Ag-recog_sf"/>
</dbReference>
<evidence type="ECO:0000256" key="11">
    <source>
        <dbReference type="SAM" id="Phobius"/>
    </source>
</evidence>
<dbReference type="InterPro" id="IPR011161">
    <property type="entry name" value="MHC_I-like_Ag-recog"/>
</dbReference>
<accession>A0A8C6XE43</accession>
<dbReference type="SMART" id="SM00407">
    <property type="entry name" value="IGc1"/>
    <property type="match status" value="1"/>
</dbReference>
<evidence type="ECO:0000256" key="9">
    <source>
        <dbReference type="ARBA" id="ARBA00023180"/>
    </source>
</evidence>
<protein>
    <recommendedName>
        <fullName evidence="13">Ig-like domain-containing protein</fullName>
    </recommendedName>
</protein>
<proteinExistence type="inferred from homology"/>
<dbReference type="GO" id="GO:0042612">
    <property type="term" value="C:MHC class I protein complex"/>
    <property type="evidence" value="ECO:0007669"/>
    <property type="project" value="UniProtKB-KW"/>
</dbReference>
<dbReference type="Pfam" id="PF07654">
    <property type="entry name" value="C1-set"/>
    <property type="match status" value="1"/>
</dbReference>
<evidence type="ECO:0000256" key="10">
    <source>
        <dbReference type="RuleBase" id="RU004439"/>
    </source>
</evidence>
<dbReference type="InterPro" id="IPR001039">
    <property type="entry name" value="MHC_I_a_a1/a2"/>
</dbReference>
<keyword evidence="9" id="KW-0325">Glycoprotein</keyword>
<keyword evidence="8" id="KW-1015">Disulfide bond</keyword>
<evidence type="ECO:0000256" key="7">
    <source>
        <dbReference type="ARBA" id="ARBA00023136"/>
    </source>
</evidence>
<dbReference type="FunFam" id="3.30.500.10:FF:000001">
    <property type="entry name" value="H-2 class I histocompatibility antigen, alpha chain"/>
    <property type="match status" value="1"/>
</dbReference>
<dbReference type="Proteomes" id="UP000694559">
    <property type="component" value="Unplaced"/>
</dbReference>
<keyword evidence="5" id="KW-0391">Immunity</keyword>
<reference evidence="14" key="1">
    <citation type="submission" date="2025-08" db="UniProtKB">
        <authorList>
            <consortium name="Ensembl"/>
        </authorList>
    </citation>
    <scope>IDENTIFICATION</scope>
</reference>
<keyword evidence="3 11" id="KW-0812">Transmembrane</keyword>
<dbReference type="PROSITE" id="PS00290">
    <property type="entry name" value="IG_MHC"/>
    <property type="match status" value="1"/>
</dbReference>
<feature type="chain" id="PRO_5034376396" description="Ig-like domain-containing protein" evidence="12">
    <location>
        <begin position="25"/>
        <end position="342"/>
    </location>
</feature>
<dbReference type="InterPro" id="IPR050208">
    <property type="entry name" value="MHC_class-I_related"/>
</dbReference>
<dbReference type="PRINTS" id="PR01638">
    <property type="entry name" value="MHCCLASSI"/>
</dbReference>
<dbReference type="Gene3D" id="2.60.40.10">
    <property type="entry name" value="Immunoglobulins"/>
    <property type="match status" value="1"/>
</dbReference>
<keyword evidence="6 11" id="KW-1133">Transmembrane helix</keyword>
<dbReference type="OMA" id="DWINTVE"/>
<evidence type="ECO:0000256" key="4">
    <source>
        <dbReference type="ARBA" id="ARBA00022729"/>
    </source>
</evidence>
<evidence type="ECO:0000256" key="1">
    <source>
        <dbReference type="ARBA" id="ARBA00004479"/>
    </source>
</evidence>
<dbReference type="InterPro" id="IPR036179">
    <property type="entry name" value="Ig-like_dom_sf"/>
</dbReference>
<feature type="transmembrane region" description="Helical" evidence="11">
    <location>
        <begin position="308"/>
        <end position="330"/>
    </location>
</feature>
<dbReference type="GO" id="GO:0002474">
    <property type="term" value="P:antigen processing and presentation of peptide antigen via MHC class I"/>
    <property type="evidence" value="ECO:0007669"/>
    <property type="project" value="UniProtKB-KW"/>
</dbReference>
<evidence type="ECO:0000256" key="2">
    <source>
        <dbReference type="ARBA" id="ARBA00022451"/>
    </source>
</evidence>
<dbReference type="PANTHER" id="PTHR16675:SF242">
    <property type="entry name" value="MAJOR HISTOCOMPATIBILITY COMPLEX CLASS I-RELATED GENE PROTEIN"/>
    <property type="match status" value="1"/>
</dbReference>
<evidence type="ECO:0000256" key="3">
    <source>
        <dbReference type="ARBA" id="ARBA00022692"/>
    </source>
</evidence>
<dbReference type="InterPro" id="IPR011162">
    <property type="entry name" value="MHC_I/II-like_Ag-recog"/>
</dbReference>
<dbReference type="PROSITE" id="PS50835">
    <property type="entry name" value="IG_LIKE"/>
    <property type="match status" value="1"/>
</dbReference>
<evidence type="ECO:0000313" key="14">
    <source>
        <dbReference type="Ensembl" id="ENSNNAP00000012925.1"/>
    </source>
</evidence>
<dbReference type="OrthoDB" id="8936120at2759"/>
<evidence type="ECO:0000256" key="6">
    <source>
        <dbReference type="ARBA" id="ARBA00022989"/>
    </source>
</evidence>
<reference evidence="14" key="2">
    <citation type="submission" date="2025-09" db="UniProtKB">
        <authorList>
            <consortium name="Ensembl"/>
        </authorList>
    </citation>
    <scope>IDENTIFICATION</scope>
</reference>
<dbReference type="PANTHER" id="PTHR16675">
    <property type="entry name" value="MHC CLASS I-RELATED"/>
    <property type="match status" value="1"/>
</dbReference>
<dbReference type="Gene3D" id="3.30.500.10">
    <property type="entry name" value="MHC class I-like antigen recognition-like"/>
    <property type="match status" value="1"/>
</dbReference>
<dbReference type="GeneTree" id="ENSGT01150000286995"/>
<keyword evidence="4 12" id="KW-0732">Signal</keyword>
<name>A0A8C6XE43_NAJNA</name>
<dbReference type="Ensembl" id="ENSNNAT00000013525.1">
    <property type="protein sequence ID" value="ENSNNAP00000012925.1"/>
    <property type="gene ID" value="ENSNNAG00000008709.1"/>
</dbReference>
<dbReference type="FunFam" id="2.60.40.10:FF:000204">
    <property type="entry name" value="Major histocompatibility complex, class I-related protein"/>
    <property type="match status" value="1"/>
</dbReference>
<feature type="signal peptide" evidence="12">
    <location>
        <begin position="1"/>
        <end position="24"/>
    </location>
</feature>
<dbReference type="AlphaFoldDB" id="A0A8C6XE43"/>
<evidence type="ECO:0000256" key="5">
    <source>
        <dbReference type="ARBA" id="ARBA00022859"/>
    </source>
</evidence>
<dbReference type="GO" id="GO:0006955">
    <property type="term" value="P:immune response"/>
    <property type="evidence" value="ECO:0007669"/>
    <property type="project" value="TreeGrafter"/>
</dbReference>
<evidence type="ECO:0000313" key="15">
    <source>
        <dbReference type="Proteomes" id="UP000694559"/>
    </source>
</evidence>
<dbReference type="InterPro" id="IPR007110">
    <property type="entry name" value="Ig-like_dom"/>
</dbReference>
<keyword evidence="2" id="KW-0490">MHC I</keyword>
<dbReference type="SUPFAM" id="SSF54452">
    <property type="entry name" value="MHC antigen-recognition domain"/>
    <property type="match status" value="1"/>
</dbReference>
<evidence type="ECO:0000256" key="8">
    <source>
        <dbReference type="ARBA" id="ARBA00023157"/>
    </source>
</evidence>
<keyword evidence="15" id="KW-1185">Reference proteome</keyword>
<dbReference type="GO" id="GO:0009897">
    <property type="term" value="C:external side of plasma membrane"/>
    <property type="evidence" value="ECO:0007669"/>
    <property type="project" value="TreeGrafter"/>
</dbReference>
<dbReference type="GO" id="GO:0005615">
    <property type="term" value="C:extracellular space"/>
    <property type="evidence" value="ECO:0007669"/>
    <property type="project" value="TreeGrafter"/>
</dbReference>
<dbReference type="InterPro" id="IPR003597">
    <property type="entry name" value="Ig_C1-set"/>
</dbReference>
<comment type="subcellular location">
    <subcellularLocation>
        <location evidence="1">Membrane</location>
        <topology evidence="1">Single-pass type I membrane protein</topology>
    </subcellularLocation>
</comment>
<dbReference type="InterPro" id="IPR013783">
    <property type="entry name" value="Ig-like_fold"/>
</dbReference>
<sequence length="342" mass="39488">MRSCWGSLWLLGAAASYFLEGSRGSSPHTIRVTYTSVTEVCPGLPLFSAMGYMDDQLFGRYESHTKKLHPRVDWINTVEEEALKFYNTSTSILQKDQNDFQENVEMLQKLYNQSEGFHIVQMMIFCEIGEDGKKSGRWQYGYDGRDFLSYDMGTSIWTTADKVAEEIKQKWERETAIKQRFTGYLEGTCIELLQKNDRYGSKSFLRKESPVVTLSSRTETDGMETHTCQVYGFYPREIDAFWRRDGEVWLQDTLTGSVAPTVDGTYYYWLRIQIDPKERDRYRCYVEHDSLQEPLELALKVPGSKSNLWPIIGGVAGFIVLGAVAGILFLKFKKRNDEPRNE</sequence>
<dbReference type="Pfam" id="PF00129">
    <property type="entry name" value="MHC_I"/>
    <property type="match status" value="1"/>
</dbReference>
<dbReference type="InterPro" id="IPR003006">
    <property type="entry name" value="Ig/MHC_CS"/>
</dbReference>
<feature type="domain" description="Ig-like" evidence="13">
    <location>
        <begin position="210"/>
        <end position="298"/>
    </location>
</feature>